<dbReference type="Proteomes" id="UP001345827">
    <property type="component" value="Unassembled WGS sequence"/>
</dbReference>
<keyword evidence="4" id="KW-1185">Reference proteome</keyword>
<dbReference type="PANTHER" id="PTHR43662:SF7">
    <property type="entry name" value="DUF1996 DOMAIN-CONTAINING PROTEIN"/>
    <property type="match status" value="1"/>
</dbReference>
<name>A0AAV9QGQ0_9PEZI</name>
<dbReference type="Pfam" id="PF09362">
    <property type="entry name" value="DUF1996"/>
    <property type="match status" value="1"/>
</dbReference>
<dbReference type="AlphaFoldDB" id="A0AAV9QGQ0"/>
<sequence length="476" mass="52186">MKAMAAFKTNLTMPVMTFVAILLYVLPANAFFRHLCFGELANGRIDPIMSPGLPSQHLHVTFGASNLGLDSTIEELLASNCTSCSITQDHSAYWAPRMYFQHSNGTLQMVPTSGGMTVYYFTEGPGAGWGENVTAFPQNFRMIAGMSPKRAFYGPQPGPSMSLWQDSDRTQQSLMEKAVGFNCLHYDTSPNEGALEVHYMRNKTFLDETCTDGIRAEMMFPSCWNGKDLDSQNHTTHIAYPYEIKYGDCPPDYPVRLPVLFYETIYQTNLFKGIDGQFVFANGDPTGYGYHGDFICGWDEGVLQQAINNAACTNPTSSGLQEDCPIFNLQNQANATQCKLEMPEVLQNESINYIQQLPGGIQIQYGPEPATMPGAASSASQVANSTVSPTPATPTPGPTASTSPTTSNVITPMASLISDAQSTMTSTYMSNGVEVHMVVVEEVVTVTVSNEAIPTGERRRRHLHKHAHNHSGRRLH</sequence>
<organism evidence="3 4">
    <name type="scientific">Vermiconidia calcicola</name>
    <dbReference type="NCBI Taxonomy" id="1690605"/>
    <lineage>
        <taxon>Eukaryota</taxon>
        <taxon>Fungi</taxon>
        <taxon>Dikarya</taxon>
        <taxon>Ascomycota</taxon>
        <taxon>Pezizomycotina</taxon>
        <taxon>Dothideomycetes</taxon>
        <taxon>Dothideomycetidae</taxon>
        <taxon>Mycosphaerellales</taxon>
        <taxon>Extremaceae</taxon>
        <taxon>Vermiconidia</taxon>
    </lineage>
</organism>
<gene>
    <name evidence="3" type="ORF">LTR25_003086</name>
</gene>
<evidence type="ECO:0000256" key="1">
    <source>
        <dbReference type="SAM" id="MobiDB-lite"/>
    </source>
</evidence>
<feature type="region of interest" description="Disordered" evidence="1">
    <location>
        <begin position="368"/>
        <end position="408"/>
    </location>
</feature>
<dbReference type="InterPro" id="IPR018535">
    <property type="entry name" value="DUF1996"/>
</dbReference>
<protein>
    <recommendedName>
        <fullName evidence="2">DUF1996 domain-containing protein</fullName>
    </recommendedName>
</protein>
<dbReference type="EMBL" id="JAXLQG010000004">
    <property type="protein sequence ID" value="KAK5541309.1"/>
    <property type="molecule type" value="Genomic_DNA"/>
</dbReference>
<dbReference type="PANTHER" id="PTHR43662">
    <property type="match status" value="1"/>
</dbReference>
<accession>A0AAV9QGQ0</accession>
<proteinExistence type="predicted"/>
<reference evidence="3 4" key="1">
    <citation type="submission" date="2023-06" db="EMBL/GenBank/DDBJ databases">
        <title>Black Yeasts Isolated from many extreme environments.</title>
        <authorList>
            <person name="Coleine C."/>
            <person name="Stajich J.E."/>
            <person name="Selbmann L."/>
        </authorList>
    </citation>
    <scope>NUCLEOTIDE SEQUENCE [LARGE SCALE GENOMIC DNA]</scope>
    <source>
        <strain evidence="3 4">CCFEE 5887</strain>
    </source>
</reference>
<evidence type="ECO:0000313" key="3">
    <source>
        <dbReference type="EMBL" id="KAK5541309.1"/>
    </source>
</evidence>
<evidence type="ECO:0000259" key="2">
    <source>
        <dbReference type="Pfam" id="PF09362"/>
    </source>
</evidence>
<comment type="caution">
    <text evidence="3">The sequence shown here is derived from an EMBL/GenBank/DDBJ whole genome shotgun (WGS) entry which is preliminary data.</text>
</comment>
<feature type="compositionally biased region" description="Low complexity" evidence="1">
    <location>
        <begin position="398"/>
        <end position="407"/>
    </location>
</feature>
<feature type="domain" description="DUF1996" evidence="2">
    <location>
        <begin position="46"/>
        <end position="298"/>
    </location>
</feature>
<evidence type="ECO:0000313" key="4">
    <source>
        <dbReference type="Proteomes" id="UP001345827"/>
    </source>
</evidence>